<evidence type="ECO:0008006" key="4">
    <source>
        <dbReference type="Google" id="ProtNLM"/>
    </source>
</evidence>
<protein>
    <recommendedName>
        <fullName evidence="4">PGF-CTERM sorting domain-containing protein</fullName>
    </recommendedName>
</protein>
<accession>A0A2Z2HYI7</accession>
<dbReference type="NCBIfam" id="NF038145">
    <property type="entry name" value="Hvo_1808_fam"/>
    <property type="match status" value="1"/>
</dbReference>
<dbReference type="EMBL" id="CP019893">
    <property type="protein sequence ID" value="ARS90847.1"/>
    <property type="molecule type" value="Genomic_DNA"/>
</dbReference>
<dbReference type="Proteomes" id="UP000250088">
    <property type="component" value="Chromosome"/>
</dbReference>
<evidence type="ECO:0000256" key="1">
    <source>
        <dbReference type="SAM" id="MobiDB-lite"/>
    </source>
</evidence>
<dbReference type="InterPro" id="IPR047792">
    <property type="entry name" value="Hvo_1808-like"/>
</dbReference>
<sequence>MDRVSAGQLDANVAVDAESDETTVQLNQSEIDELTERTIERVEKIRELEFKEDVDVEVISVEEFADRNRDAFADTSESEATRENVKWEAMMMVNESTDATELQQANAVEGPRGYYDPEHERVVLVVDDEASPELNELVLAHELVHALQDQHFDISDRFHFSPFERPPMTQDELNAKNGIVEGDAVRVEQLYLDRCSEEWECQIPDRMQADDDELPDRQWGMYLVSLQPYSDGPNFVNHVESDHGWEGVNEIYENPPASSHQVIEPEAYPDDEPATIEFTDRSSSDWELVEGEGDQPDYESVGQAGAASMLFYPYYDSDRDDEAPVIPVLSFLNLTDSGELSEYRPVKYANNPYVSGWNGDALYPYVMETEAGAKETAYVWKSNWETERDAERWLDGYTELLNYHGGEESDENPNVFVIPDDNDFAGAYYIDRSGDTVIIANSPTEEELPAVYDASAVNGERPSEDEPVDGGGSDDSSDGLSGFGIAVTVVALITVASSWRRLAER</sequence>
<feature type="region of interest" description="Disordered" evidence="1">
    <location>
        <begin position="1"/>
        <end position="28"/>
    </location>
</feature>
<organism evidence="2 3">
    <name type="scientific">Natrarchaeobaculum aegyptiacum</name>
    <dbReference type="NCBI Taxonomy" id="745377"/>
    <lineage>
        <taxon>Archaea</taxon>
        <taxon>Methanobacteriati</taxon>
        <taxon>Methanobacteriota</taxon>
        <taxon>Stenosarchaea group</taxon>
        <taxon>Halobacteria</taxon>
        <taxon>Halobacteriales</taxon>
        <taxon>Natrialbaceae</taxon>
        <taxon>Natrarchaeobaculum</taxon>
    </lineage>
</organism>
<reference evidence="3" key="1">
    <citation type="submission" date="2017-02" db="EMBL/GenBank/DDBJ databases">
        <title>Natronthermophilus aegyptiacus gen. nov.,sp. nov., an aerobic, extremely halophilic alkalithermophilic archaeon isolated from the athalassohaline Wadi An Natrun, Egypt.</title>
        <authorList>
            <person name="Zhao B."/>
        </authorList>
    </citation>
    <scope>NUCLEOTIDE SEQUENCE [LARGE SCALE GENOMIC DNA]</scope>
    <source>
        <strain evidence="3">JW/NM-HA 15</strain>
    </source>
</reference>
<proteinExistence type="predicted"/>
<evidence type="ECO:0000313" key="2">
    <source>
        <dbReference type="EMBL" id="ARS90847.1"/>
    </source>
</evidence>
<dbReference type="AlphaFoldDB" id="A0A2Z2HYI7"/>
<feature type="region of interest" description="Disordered" evidence="1">
    <location>
        <begin position="455"/>
        <end position="479"/>
    </location>
</feature>
<keyword evidence="3" id="KW-1185">Reference proteome</keyword>
<evidence type="ECO:0000313" key="3">
    <source>
        <dbReference type="Proteomes" id="UP000250088"/>
    </source>
</evidence>
<name>A0A2Z2HYI7_9EURY</name>
<dbReference type="KEGG" id="naj:B1756_14690"/>
<gene>
    <name evidence="2" type="ORF">B1756_14690</name>
</gene>